<dbReference type="Gene3D" id="3.30.429.10">
    <property type="entry name" value="Macrophage Migration Inhibitory Factor"/>
    <property type="match status" value="1"/>
</dbReference>
<evidence type="ECO:0000256" key="8">
    <source>
        <dbReference type="ARBA" id="ARBA00038932"/>
    </source>
</evidence>
<comment type="catalytic activity">
    <reaction evidence="7">
        <text>L-dopachrome = 5,6-dihydroxyindole-2-carboxylate</text>
        <dbReference type="Rhea" id="RHEA:13041"/>
        <dbReference type="ChEBI" id="CHEBI:16875"/>
        <dbReference type="ChEBI" id="CHEBI:57509"/>
        <dbReference type="EC" id="5.3.3.12"/>
    </reaction>
</comment>
<dbReference type="Proteomes" id="UP000054549">
    <property type="component" value="Unassembled WGS sequence"/>
</dbReference>
<dbReference type="InParanoid" id="A0A0C2SYG1"/>
<dbReference type="EC" id="5.3.3.12" evidence="8"/>
<dbReference type="GO" id="GO:0050178">
    <property type="term" value="F:phenylpyruvate tautomerase activity"/>
    <property type="evidence" value="ECO:0007669"/>
    <property type="project" value="UniProtKB-EC"/>
</dbReference>
<comment type="catalytic activity">
    <reaction evidence="6">
        <text>3-phenylpyruvate = enol-phenylpyruvate</text>
        <dbReference type="Rhea" id="RHEA:17097"/>
        <dbReference type="ChEBI" id="CHEBI:16815"/>
        <dbReference type="ChEBI" id="CHEBI:18005"/>
        <dbReference type="EC" id="5.3.2.1"/>
    </reaction>
</comment>
<comment type="subcellular location">
    <subcellularLocation>
        <location evidence="1">Secreted</location>
    </subcellularLocation>
</comment>
<dbReference type="InterPro" id="IPR014347">
    <property type="entry name" value="Tautomerase/MIF_sf"/>
</dbReference>
<evidence type="ECO:0000256" key="11">
    <source>
        <dbReference type="ARBA" id="ARBA00041912"/>
    </source>
</evidence>
<evidence type="ECO:0000256" key="1">
    <source>
        <dbReference type="ARBA" id="ARBA00004613"/>
    </source>
</evidence>
<evidence type="ECO:0000313" key="14">
    <source>
        <dbReference type="Proteomes" id="UP000054549"/>
    </source>
</evidence>
<dbReference type="SUPFAM" id="SSF55331">
    <property type="entry name" value="Tautomerase/MIF"/>
    <property type="match status" value="1"/>
</dbReference>
<keyword evidence="3" id="KW-0202">Cytokine</keyword>
<proteinExistence type="inferred from homology"/>
<dbReference type="EMBL" id="KN818228">
    <property type="protein sequence ID" value="KIL68535.1"/>
    <property type="molecule type" value="Genomic_DNA"/>
</dbReference>
<comment type="similarity">
    <text evidence="2">Belongs to the MIF family.</text>
</comment>
<evidence type="ECO:0000256" key="12">
    <source>
        <dbReference type="ARBA" id="ARBA00042730"/>
    </source>
</evidence>
<evidence type="ECO:0000256" key="2">
    <source>
        <dbReference type="ARBA" id="ARBA00005851"/>
    </source>
</evidence>
<dbReference type="GO" id="GO:0005615">
    <property type="term" value="C:extracellular space"/>
    <property type="evidence" value="ECO:0007669"/>
    <property type="project" value="UniProtKB-KW"/>
</dbReference>
<accession>A0A0C2SYG1</accession>
<evidence type="ECO:0000256" key="4">
    <source>
        <dbReference type="ARBA" id="ARBA00022525"/>
    </source>
</evidence>
<dbReference type="InterPro" id="IPR001398">
    <property type="entry name" value="Macrophage_inhib_fac"/>
</dbReference>
<keyword evidence="14" id="KW-1185">Reference proteome</keyword>
<evidence type="ECO:0000256" key="9">
    <source>
        <dbReference type="ARBA" id="ARBA00039086"/>
    </source>
</evidence>
<dbReference type="PANTHER" id="PTHR11954">
    <property type="entry name" value="D-DOPACHROME DECARBOXYLASE"/>
    <property type="match status" value="1"/>
</dbReference>
<gene>
    <name evidence="13" type="ORF">M378DRAFT_8595</name>
</gene>
<dbReference type="GO" id="GO:0004167">
    <property type="term" value="F:dopachrome isomerase activity"/>
    <property type="evidence" value="ECO:0007669"/>
    <property type="project" value="UniProtKB-EC"/>
</dbReference>
<keyword evidence="5" id="KW-0413">Isomerase</keyword>
<evidence type="ECO:0000256" key="3">
    <source>
        <dbReference type="ARBA" id="ARBA00022514"/>
    </source>
</evidence>
<protein>
    <recommendedName>
        <fullName evidence="12">L-dopachrome isomerase</fullName>
        <ecNumber evidence="9">5.3.2.1</ecNumber>
        <ecNumber evidence="8">5.3.3.12</ecNumber>
    </recommendedName>
    <alternativeName>
        <fullName evidence="10">L-dopachrome tautomerase</fullName>
    </alternativeName>
    <alternativeName>
        <fullName evidence="11">Phenylpyruvate tautomerase</fullName>
    </alternativeName>
</protein>
<evidence type="ECO:0000256" key="7">
    <source>
        <dbReference type="ARBA" id="ARBA00036823"/>
    </source>
</evidence>
<dbReference type="EC" id="5.3.2.1" evidence="9"/>
<evidence type="ECO:0000256" key="6">
    <source>
        <dbReference type="ARBA" id="ARBA00036735"/>
    </source>
</evidence>
<dbReference type="PANTHER" id="PTHR11954:SF6">
    <property type="entry name" value="MACROPHAGE MIGRATION INHIBITORY FACTOR"/>
    <property type="match status" value="1"/>
</dbReference>
<dbReference type="OrthoDB" id="255819at2759"/>
<dbReference type="AlphaFoldDB" id="A0A0C2SYG1"/>
<dbReference type="Pfam" id="PF01187">
    <property type="entry name" value="MIF"/>
    <property type="match status" value="1"/>
</dbReference>
<evidence type="ECO:0000313" key="13">
    <source>
        <dbReference type="EMBL" id="KIL68535.1"/>
    </source>
</evidence>
<name>A0A0C2SYG1_AMAMK</name>
<keyword evidence="4" id="KW-0964">Secreted</keyword>
<dbReference type="STRING" id="946122.A0A0C2SYG1"/>
<reference evidence="13 14" key="1">
    <citation type="submission" date="2014-04" db="EMBL/GenBank/DDBJ databases">
        <title>Evolutionary Origins and Diversification of the Mycorrhizal Mutualists.</title>
        <authorList>
            <consortium name="DOE Joint Genome Institute"/>
            <consortium name="Mycorrhizal Genomics Consortium"/>
            <person name="Kohler A."/>
            <person name="Kuo A."/>
            <person name="Nagy L.G."/>
            <person name="Floudas D."/>
            <person name="Copeland A."/>
            <person name="Barry K.W."/>
            <person name="Cichocki N."/>
            <person name="Veneault-Fourrey C."/>
            <person name="LaButti K."/>
            <person name="Lindquist E.A."/>
            <person name="Lipzen A."/>
            <person name="Lundell T."/>
            <person name="Morin E."/>
            <person name="Murat C."/>
            <person name="Riley R."/>
            <person name="Ohm R."/>
            <person name="Sun H."/>
            <person name="Tunlid A."/>
            <person name="Henrissat B."/>
            <person name="Grigoriev I.V."/>
            <person name="Hibbett D.S."/>
            <person name="Martin F."/>
        </authorList>
    </citation>
    <scope>NUCLEOTIDE SEQUENCE [LARGE SCALE GENOMIC DNA]</scope>
    <source>
        <strain evidence="13 14">Koide BX008</strain>
    </source>
</reference>
<evidence type="ECO:0000256" key="10">
    <source>
        <dbReference type="ARBA" id="ARBA00041631"/>
    </source>
</evidence>
<dbReference type="HOGENOM" id="CLU_129906_1_0_1"/>
<evidence type="ECO:0000256" key="5">
    <source>
        <dbReference type="ARBA" id="ARBA00023235"/>
    </source>
</evidence>
<organism evidence="13 14">
    <name type="scientific">Amanita muscaria (strain Koide BX008)</name>
    <dbReference type="NCBI Taxonomy" id="946122"/>
    <lineage>
        <taxon>Eukaryota</taxon>
        <taxon>Fungi</taxon>
        <taxon>Dikarya</taxon>
        <taxon>Basidiomycota</taxon>
        <taxon>Agaricomycotina</taxon>
        <taxon>Agaricomycetes</taxon>
        <taxon>Agaricomycetidae</taxon>
        <taxon>Agaricales</taxon>
        <taxon>Pluteineae</taxon>
        <taxon>Amanitaceae</taxon>
        <taxon>Amanita</taxon>
    </lineage>
</organism>
<sequence length="107" mass="11744">MPYLNLITNVKVADGRAFALEFSKLGAEVLGKPKEYMSASITYNDTLIFNGTFDPAFQLVVMSVGNIDGSKNVIYSEKIFAFLKEKLGVPDNRGYIVFQDPGAENLG</sequence>